<evidence type="ECO:0000256" key="2">
    <source>
        <dbReference type="ARBA" id="ARBA00017823"/>
    </source>
</evidence>
<keyword evidence="4" id="KW-1005">Bacterial flagellum biogenesis</keyword>
<keyword evidence="3" id="KW-0678">Repressor</keyword>
<organism evidence="11 12">
    <name type="scientific">Aeromonas jandaei</name>
    <dbReference type="NCBI Taxonomy" id="650"/>
    <lineage>
        <taxon>Bacteria</taxon>
        <taxon>Pseudomonadati</taxon>
        <taxon>Pseudomonadota</taxon>
        <taxon>Gammaproteobacteria</taxon>
        <taxon>Aeromonadales</taxon>
        <taxon>Aeromonadaceae</taxon>
        <taxon>Aeromonas</taxon>
    </lineage>
</organism>
<evidence type="ECO:0000256" key="7">
    <source>
        <dbReference type="ARBA" id="ARBA00024739"/>
    </source>
</evidence>
<evidence type="ECO:0000256" key="9">
    <source>
        <dbReference type="SAM" id="MobiDB-lite"/>
    </source>
</evidence>
<feature type="compositionally biased region" description="Low complexity" evidence="9">
    <location>
        <begin position="1"/>
        <end position="16"/>
    </location>
</feature>
<proteinExistence type="inferred from homology"/>
<evidence type="ECO:0000256" key="4">
    <source>
        <dbReference type="ARBA" id="ARBA00022795"/>
    </source>
</evidence>
<dbReference type="SUPFAM" id="SSF101498">
    <property type="entry name" value="Anti-sigma factor FlgM"/>
    <property type="match status" value="1"/>
</dbReference>
<dbReference type="Proteomes" id="UP000595481">
    <property type="component" value="Chromosome"/>
</dbReference>
<dbReference type="GeneID" id="69550238"/>
<protein>
    <recommendedName>
        <fullName evidence="2">Negative regulator of flagellin synthesis</fullName>
    </recommendedName>
    <alternativeName>
        <fullName evidence="8">Anti-sigma-28 factor</fullName>
    </alternativeName>
</protein>
<keyword evidence="11" id="KW-0282">Flagellum</keyword>
<keyword evidence="11" id="KW-0969">Cilium</keyword>
<dbReference type="NCBIfam" id="TIGR03824">
    <property type="entry name" value="FlgM_jcvi"/>
    <property type="match status" value="1"/>
</dbReference>
<keyword evidence="6" id="KW-0804">Transcription</keyword>
<keyword evidence="11" id="KW-0966">Cell projection</keyword>
<comment type="function">
    <text evidence="7">Responsible for the coupling of flagellin expression to flagellar assembly by preventing expression of the flagellin genes when a component of the middle class of proteins is defective. It negatively regulates flagellar genes by inhibiting the activity of FliA by directly binding to FliA.</text>
</comment>
<comment type="similarity">
    <text evidence="1">Belongs to the FlgM family.</text>
</comment>
<accession>A0A7T4DPB9</accession>
<dbReference type="InterPro" id="IPR031316">
    <property type="entry name" value="FlgM_C"/>
</dbReference>
<dbReference type="EMBL" id="CP066092">
    <property type="protein sequence ID" value="QQB20540.1"/>
    <property type="molecule type" value="Genomic_DNA"/>
</dbReference>
<evidence type="ECO:0000256" key="3">
    <source>
        <dbReference type="ARBA" id="ARBA00022491"/>
    </source>
</evidence>
<gene>
    <name evidence="11" type="primary">flgM</name>
    <name evidence="11" type="ORF">I6H43_03100</name>
</gene>
<evidence type="ECO:0000256" key="1">
    <source>
        <dbReference type="ARBA" id="ARBA00005322"/>
    </source>
</evidence>
<name>A0A7T4DPB9_AERJA</name>
<evidence type="ECO:0000313" key="11">
    <source>
        <dbReference type="EMBL" id="QQB20540.1"/>
    </source>
</evidence>
<feature type="domain" description="Anti-sigma-28 factor FlgM C-terminal" evidence="10">
    <location>
        <begin position="45"/>
        <end position="98"/>
    </location>
</feature>
<evidence type="ECO:0000256" key="5">
    <source>
        <dbReference type="ARBA" id="ARBA00023015"/>
    </source>
</evidence>
<feature type="region of interest" description="Disordered" evidence="9">
    <location>
        <begin position="1"/>
        <end position="41"/>
    </location>
</feature>
<dbReference type="Pfam" id="PF04316">
    <property type="entry name" value="FlgM"/>
    <property type="match status" value="1"/>
</dbReference>
<keyword evidence="12" id="KW-1185">Reference proteome</keyword>
<evidence type="ECO:0000313" key="12">
    <source>
        <dbReference type="Proteomes" id="UP000595481"/>
    </source>
</evidence>
<reference evidence="11 12" key="1">
    <citation type="submission" date="2020-12" db="EMBL/GenBank/DDBJ databases">
        <title>FDA dAtabase for Regulatory Grade micrObial Sequences (FDA-ARGOS): Supporting development and validation of Infectious Disease Dx tests.</title>
        <authorList>
            <person name="Sproer C."/>
            <person name="Gronow S."/>
            <person name="Severitt S."/>
            <person name="Schroder I."/>
            <person name="Tallon L."/>
            <person name="Sadzewicz L."/>
            <person name="Zhao X."/>
            <person name="Boylan J."/>
            <person name="Ott S."/>
            <person name="Bowen H."/>
            <person name="Vavikolanu K."/>
            <person name="Mehta A."/>
            <person name="Aluvathingal J."/>
            <person name="Nadendla S."/>
            <person name="Lowell S."/>
            <person name="Myers T."/>
            <person name="Yan Y."/>
            <person name="Sichtig H."/>
        </authorList>
    </citation>
    <scope>NUCLEOTIDE SEQUENCE [LARGE SCALE GENOMIC DNA]</scope>
    <source>
        <strain evidence="11 12">FDAARGOS_986</strain>
    </source>
</reference>
<dbReference type="InterPro" id="IPR035890">
    <property type="entry name" value="Anti-sigma-28_factor_FlgM_sf"/>
</dbReference>
<dbReference type="InterPro" id="IPR007412">
    <property type="entry name" value="FlgM"/>
</dbReference>
<feature type="compositionally biased region" description="Polar residues" evidence="9">
    <location>
        <begin position="17"/>
        <end position="34"/>
    </location>
</feature>
<evidence type="ECO:0000256" key="8">
    <source>
        <dbReference type="ARBA" id="ARBA00030117"/>
    </source>
</evidence>
<dbReference type="RefSeq" id="WP_042033326.1">
    <property type="nucleotide sequence ID" value="NZ_CAWMFX010000057.1"/>
</dbReference>
<evidence type="ECO:0000256" key="6">
    <source>
        <dbReference type="ARBA" id="ARBA00023163"/>
    </source>
</evidence>
<sequence>MAINNINNLANNRLQNTVSSQGTGNKSVTSSSPEPENKAAAVKLDSVSLTSEAQQLQKMQQNLNAASTGNESKVERLKKAVASGEYQVNSEAVAKKMFSFETNLDKVLG</sequence>
<evidence type="ECO:0000259" key="10">
    <source>
        <dbReference type="Pfam" id="PF04316"/>
    </source>
</evidence>
<keyword evidence="5" id="KW-0805">Transcription regulation</keyword>